<dbReference type="InterPro" id="IPR017452">
    <property type="entry name" value="GPCR_Rhodpsn_7TM"/>
</dbReference>
<evidence type="ECO:0000256" key="12">
    <source>
        <dbReference type="ARBA" id="ARBA00023136"/>
    </source>
</evidence>
<comment type="cofactor">
    <cofactor evidence="1">
        <name>Zn(2+)</name>
        <dbReference type="ChEBI" id="CHEBI:29105"/>
    </cofactor>
</comment>
<dbReference type="GO" id="GO:0008270">
    <property type="term" value="F:zinc ion binding"/>
    <property type="evidence" value="ECO:0007669"/>
    <property type="project" value="InterPro"/>
</dbReference>
<keyword evidence="13 15" id="KW-1015">Disulfide bond</keyword>
<dbReference type="InterPro" id="IPR050753">
    <property type="entry name" value="Peptidase_M14_domain"/>
</dbReference>
<protein>
    <recommendedName>
        <fullName evidence="23">FZ domain-containing protein</fullName>
    </recommendedName>
</protein>
<keyword evidence="5" id="KW-0645">Protease</keyword>
<dbReference type="GO" id="GO:0005615">
    <property type="term" value="C:extracellular space"/>
    <property type="evidence" value="ECO:0007669"/>
    <property type="project" value="TreeGrafter"/>
</dbReference>
<dbReference type="InterPro" id="IPR020067">
    <property type="entry name" value="Frizzled_dom"/>
</dbReference>
<comment type="subcellular location">
    <subcellularLocation>
        <location evidence="2">Membrane</location>
    </subcellularLocation>
</comment>
<dbReference type="SUPFAM" id="SSF63501">
    <property type="entry name" value="Frizzled cysteine-rich domain"/>
    <property type="match status" value="1"/>
</dbReference>
<evidence type="ECO:0000259" key="19">
    <source>
        <dbReference type="PROSITE" id="PS50262"/>
    </source>
</evidence>
<feature type="transmembrane region" description="Helical" evidence="17">
    <location>
        <begin position="178"/>
        <end position="204"/>
    </location>
</feature>
<keyword evidence="8" id="KW-0378">Hydrolase</keyword>
<evidence type="ECO:0000313" key="22">
    <source>
        <dbReference type="Proteomes" id="UP000516260"/>
    </source>
</evidence>
<evidence type="ECO:0000256" key="13">
    <source>
        <dbReference type="ARBA" id="ARBA00023157"/>
    </source>
</evidence>
<keyword evidence="10 17" id="KW-1133">Transmembrane helix</keyword>
<feature type="domain" description="FZ" evidence="18">
    <location>
        <begin position="429"/>
        <end position="551"/>
    </location>
</feature>
<dbReference type="Pfam" id="PF00246">
    <property type="entry name" value="Peptidase_M14"/>
    <property type="match status" value="1"/>
</dbReference>
<dbReference type="Gene3D" id="3.40.630.10">
    <property type="entry name" value="Zn peptidases"/>
    <property type="match status" value="1"/>
</dbReference>
<dbReference type="FunFam" id="3.40.630.10:FF:000022">
    <property type="entry name" value="Carboxypeptidase Z"/>
    <property type="match status" value="1"/>
</dbReference>
<dbReference type="InterPro" id="IPR057246">
    <property type="entry name" value="CARBOXYPEPT_ZN_1"/>
</dbReference>
<evidence type="ECO:0000259" key="18">
    <source>
        <dbReference type="PROSITE" id="PS50038"/>
    </source>
</evidence>
<feature type="domain" description="Peptidase M14" evidence="20">
    <location>
        <begin position="578"/>
        <end position="907"/>
    </location>
</feature>
<keyword evidence="14" id="KW-0325">Glycoprotein</keyword>
<evidence type="ECO:0000256" key="10">
    <source>
        <dbReference type="ARBA" id="ARBA00022989"/>
    </source>
</evidence>
<organism evidence="21 22">
    <name type="scientific">Takifugu bimaculatus</name>
    <dbReference type="NCBI Taxonomy" id="433685"/>
    <lineage>
        <taxon>Eukaryota</taxon>
        <taxon>Metazoa</taxon>
        <taxon>Chordata</taxon>
        <taxon>Craniata</taxon>
        <taxon>Vertebrata</taxon>
        <taxon>Euteleostomi</taxon>
        <taxon>Actinopterygii</taxon>
        <taxon>Neopterygii</taxon>
        <taxon>Teleostei</taxon>
        <taxon>Neoteleostei</taxon>
        <taxon>Acanthomorphata</taxon>
        <taxon>Eupercaria</taxon>
        <taxon>Tetraodontiformes</taxon>
        <taxon>Tetradontoidea</taxon>
        <taxon>Tetraodontidae</taxon>
        <taxon>Takifugu</taxon>
    </lineage>
</organism>
<keyword evidence="6 17" id="KW-0812">Transmembrane</keyword>
<dbReference type="SUPFAM" id="SSF81321">
    <property type="entry name" value="Family A G protein-coupled receptor-like"/>
    <property type="match status" value="1"/>
</dbReference>
<evidence type="ECO:0000256" key="7">
    <source>
        <dbReference type="ARBA" id="ARBA00022723"/>
    </source>
</evidence>
<dbReference type="FunFam" id="1.10.2000.10:FF:000012">
    <property type="entry name" value="Carboxypeptidase Z"/>
    <property type="match status" value="1"/>
</dbReference>
<evidence type="ECO:0000256" key="16">
    <source>
        <dbReference type="PROSITE-ProRule" id="PRU01379"/>
    </source>
</evidence>
<dbReference type="PROSITE" id="PS00132">
    <property type="entry name" value="CARBOXYPEPT_ZN_1"/>
    <property type="match status" value="1"/>
</dbReference>
<feature type="disulfide bond" evidence="15">
    <location>
        <begin position="513"/>
        <end position="537"/>
    </location>
</feature>
<feature type="transmembrane region" description="Helical" evidence="17">
    <location>
        <begin position="54"/>
        <end position="79"/>
    </location>
</feature>
<name>A0A4Z2B355_9TELE</name>
<comment type="similarity">
    <text evidence="3 16">Belongs to the peptidase M14 family.</text>
</comment>
<comment type="caution">
    <text evidence="21">The sequence shown here is derived from an EMBL/GenBank/DDBJ whole genome shotgun (WGS) entry which is preliminary data.</text>
</comment>
<dbReference type="PROSITE" id="PS50038">
    <property type="entry name" value="FZ"/>
    <property type="match status" value="1"/>
</dbReference>
<dbReference type="Pfam" id="PF00001">
    <property type="entry name" value="7tm_1"/>
    <property type="match status" value="1"/>
</dbReference>
<sequence>MLGADAEPREMSGIPEFLLEVCVLVTAVVSLLTNLSVLLCFCQSSELRSHVPGIFILNLSFSNILLAAVNMPSTFLAVARNGRPFGDAFCQVASFAETFLTTNAMLSMAALSMDRWVAVVFPLSYSSRMRYRDALLIVAYSWLQSLGFALTQLLMDWGGYSHTYASCTLRLQDRSRRVAYAAFTALFHSSSFLLCLLVLCFAYLKVLRVARSHCKRIDVITVQTLLLLVDIHPRLVELAPSVHVPRYWGVATKCLTYAKTSSDAFVYCLLRQQYRKVLVSIVCRRSEEEPVPAVGLQHQQHAGHHGRQLHPQSHLSWERARSAVHRLQKGQRSAARALTRIQRAAQGCSAQTKEGGFCAEGGRYHSGKVAARRHIAHHRCQAAPLNRNMRAGLWFPFLSLVGSCWCAPQQTCHPGDEFLGICSSSSGLEEKPTCTELNLGYCNDLEYSRTIFPNILGHRTRVDAESGAEYLLLSVIHGLLNGECSPEIRLVGCSVIASPCRNDKMIKPCRSTCDALRKDCAHAFEAIEMAWPYFLDCDRFFASEEEGCFDPLRGLRARQELALASIHPVEPSTIIQFIYTSNAQMYSLLKRTAAKCSHISHVYSIGRSTEGRDLLVIEFTNNPGQHELLEPEIKLVGNMHGNEVLGRQLLIYMAQYLCSEYLLGNQRIQTLINTTRIHILASMNPDGYELAASEVEDSNDPELSNQEGHLLNGWTNGRTNAQSIDLNRNFPDLTSVFYRNRRSRHFRTDHIPIPDGYWFGKVAPETYAVMKWIRSLPFVQSASLHGGELVISYPFDFSRDLHEERKFSPTPDEQAFQRLARTYADNHATMSDNDTDRCGAFFHRSRGIINGALWYSFAGGMPDFNYLHTNCLEITVELGCDKFPAEQELYPEWKRNKEALLSFMESVHRGVKGVVKDADGNGIKGATVTVRGIRKAVTTADDGDYWRLLNAGVHILTATAKGYSRVSKRVYLPPNMNRAGRVDFVLTKVPVEPDIDDHLFPTVETWDRFDPYNQFERYNDPDAGGVEREEKPWWWNYFAQSGISPPHWLLRTV</sequence>
<dbReference type="PROSITE" id="PS50262">
    <property type="entry name" value="G_PROTEIN_RECEP_F1_2"/>
    <property type="match status" value="1"/>
</dbReference>
<dbReference type="Pfam" id="PF13620">
    <property type="entry name" value="CarboxypepD_reg"/>
    <property type="match status" value="1"/>
</dbReference>
<dbReference type="SMART" id="SM00631">
    <property type="entry name" value="Zn_pept"/>
    <property type="match status" value="1"/>
</dbReference>
<dbReference type="Gene3D" id="1.10.2000.10">
    <property type="entry name" value="Frizzled cysteine-rich domain"/>
    <property type="match status" value="1"/>
</dbReference>
<keyword evidence="22" id="KW-1185">Reference proteome</keyword>
<dbReference type="GO" id="GO:0004181">
    <property type="term" value="F:metallocarboxypeptidase activity"/>
    <property type="evidence" value="ECO:0007669"/>
    <property type="project" value="InterPro"/>
</dbReference>
<dbReference type="Pfam" id="PF01392">
    <property type="entry name" value="Fz"/>
    <property type="match status" value="1"/>
</dbReference>
<evidence type="ECO:0000256" key="9">
    <source>
        <dbReference type="ARBA" id="ARBA00022833"/>
    </source>
</evidence>
<keyword evidence="9" id="KW-0862">Zinc</keyword>
<evidence type="ECO:0000256" key="2">
    <source>
        <dbReference type="ARBA" id="ARBA00004370"/>
    </source>
</evidence>
<dbReference type="CDD" id="cd11308">
    <property type="entry name" value="Peptidase_M14NE-CP-C_like"/>
    <property type="match status" value="1"/>
</dbReference>
<dbReference type="AlphaFoldDB" id="A0A4Z2B355"/>
<evidence type="ECO:0000256" key="15">
    <source>
        <dbReference type="PROSITE-ProRule" id="PRU00090"/>
    </source>
</evidence>
<dbReference type="SMART" id="SM00063">
    <property type="entry name" value="FRI"/>
    <property type="match status" value="1"/>
</dbReference>
<dbReference type="PRINTS" id="PR00765">
    <property type="entry name" value="CRBOXYPTASEA"/>
</dbReference>
<dbReference type="SUPFAM" id="SSF49464">
    <property type="entry name" value="Carboxypeptidase regulatory domain-like"/>
    <property type="match status" value="1"/>
</dbReference>
<dbReference type="EMBL" id="SWLE01000021">
    <property type="protein sequence ID" value="TNM86008.1"/>
    <property type="molecule type" value="Genomic_DNA"/>
</dbReference>
<evidence type="ECO:0000256" key="3">
    <source>
        <dbReference type="ARBA" id="ARBA00005988"/>
    </source>
</evidence>
<evidence type="ECO:0000256" key="5">
    <source>
        <dbReference type="ARBA" id="ARBA00022670"/>
    </source>
</evidence>
<evidence type="ECO:0000256" key="17">
    <source>
        <dbReference type="SAM" id="Phobius"/>
    </source>
</evidence>
<dbReference type="Gene3D" id="2.60.40.1120">
    <property type="entry name" value="Carboxypeptidase-like, regulatory domain"/>
    <property type="match status" value="1"/>
</dbReference>
<dbReference type="PROSITE" id="PS52035">
    <property type="entry name" value="PEPTIDASE_M14"/>
    <property type="match status" value="1"/>
</dbReference>
<evidence type="ECO:0000256" key="14">
    <source>
        <dbReference type="ARBA" id="ARBA00023180"/>
    </source>
</evidence>
<evidence type="ECO:0000313" key="21">
    <source>
        <dbReference type="EMBL" id="TNM86008.1"/>
    </source>
</evidence>
<feature type="domain" description="G-protein coupled receptors family 1 profile" evidence="19">
    <location>
        <begin position="33"/>
        <end position="229"/>
    </location>
</feature>
<evidence type="ECO:0000256" key="1">
    <source>
        <dbReference type="ARBA" id="ARBA00001947"/>
    </source>
</evidence>
<dbReference type="InterPro" id="IPR036790">
    <property type="entry name" value="Frizzled_dom_sf"/>
</dbReference>
<proteinExistence type="inferred from homology"/>
<keyword evidence="12 17" id="KW-0472">Membrane</keyword>
<evidence type="ECO:0000259" key="20">
    <source>
        <dbReference type="PROSITE" id="PS52035"/>
    </source>
</evidence>
<keyword evidence="11" id="KW-0482">Metalloprotease</keyword>
<dbReference type="GO" id="GO:0016485">
    <property type="term" value="P:protein processing"/>
    <property type="evidence" value="ECO:0007669"/>
    <property type="project" value="TreeGrafter"/>
</dbReference>
<reference evidence="21 22" key="1">
    <citation type="submission" date="2019-04" db="EMBL/GenBank/DDBJ databases">
        <title>The sequence and de novo assembly of Takifugu bimaculatus genome using PacBio and Hi-C technologies.</title>
        <authorList>
            <person name="Xu P."/>
            <person name="Liu B."/>
            <person name="Zhou Z."/>
        </authorList>
    </citation>
    <scope>NUCLEOTIDE SEQUENCE [LARGE SCALE GENOMIC DNA]</scope>
    <source>
        <strain evidence="21">TB-2018</strain>
        <tissue evidence="21">Muscle</tissue>
    </source>
</reference>
<dbReference type="GO" id="GO:0006518">
    <property type="term" value="P:peptide metabolic process"/>
    <property type="evidence" value="ECO:0007669"/>
    <property type="project" value="TreeGrafter"/>
</dbReference>
<dbReference type="PANTHER" id="PTHR11532:SF63">
    <property type="entry name" value="CARBOXYPEPTIDASE Z"/>
    <property type="match status" value="1"/>
</dbReference>
<dbReference type="SUPFAM" id="SSF53187">
    <property type="entry name" value="Zn-dependent exopeptidases"/>
    <property type="match status" value="1"/>
</dbReference>
<feature type="transmembrane region" description="Helical" evidence="17">
    <location>
        <begin position="17"/>
        <end position="42"/>
    </location>
</feature>
<dbReference type="InterPro" id="IPR000834">
    <property type="entry name" value="Peptidase_M14"/>
</dbReference>
<feature type="active site" description="Proton donor/acceptor" evidence="16">
    <location>
        <position position="877"/>
    </location>
</feature>
<dbReference type="GO" id="GO:0016020">
    <property type="term" value="C:membrane"/>
    <property type="evidence" value="ECO:0007669"/>
    <property type="project" value="UniProtKB-SubCell"/>
</dbReference>
<dbReference type="Proteomes" id="UP000516260">
    <property type="component" value="Chromosome 8"/>
</dbReference>
<evidence type="ECO:0000256" key="4">
    <source>
        <dbReference type="ARBA" id="ARBA00022645"/>
    </source>
</evidence>
<keyword evidence="7" id="KW-0479">Metal-binding</keyword>
<evidence type="ECO:0000256" key="6">
    <source>
        <dbReference type="ARBA" id="ARBA00022692"/>
    </source>
</evidence>
<dbReference type="InterPro" id="IPR057247">
    <property type="entry name" value="CARBOXYPEPT_ZN_2"/>
</dbReference>
<dbReference type="Gene3D" id="1.20.1070.10">
    <property type="entry name" value="Rhodopsin 7-helix transmembrane proteins"/>
    <property type="match status" value="1"/>
</dbReference>
<evidence type="ECO:0008006" key="23">
    <source>
        <dbReference type="Google" id="ProtNLM"/>
    </source>
</evidence>
<dbReference type="PROSITE" id="PS00133">
    <property type="entry name" value="CARBOXYPEPT_ZN_2"/>
    <property type="match status" value="1"/>
</dbReference>
<dbReference type="FunFam" id="2.60.40.1120:FF:000021">
    <property type="entry name" value="Carboxypeptidase Z"/>
    <property type="match status" value="1"/>
</dbReference>
<accession>A0A4Z2B355</accession>
<dbReference type="InterPro" id="IPR000276">
    <property type="entry name" value="GPCR_Rhodpsn"/>
</dbReference>
<gene>
    <name evidence="21" type="ORF">fugu_008279</name>
</gene>
<dbReference type="InterPro" id="IPR008969">
    <property type="entry name" value="CarboxyPept-like_regulatory"/>
</dbReference>
<comment type="caution">
    <text evidence="15">Lacks conserved residue(s) required for the propagation of feature annotation.</text>
</comment>
<dbReference type="PANTHER" id="PTHR11532">
    <property type="entry name" value="PROTEASE M14 CARBOXYPEPTIDASE"/>
    <property type="match status" value="1"/>
</dbReference>
<dbReference type="GO" id="GO:0004930">
    <property type="term" value="F:G protein-coupled receptor activity"/>
    <property type="evidence" value="ECO:0007669"/>
    <property type="project" value="InterPro"/>
</dbReference>
<evidence type="ECO:0000256" key="11">
    <source>
        <dbReference type="ARBA" id="ARBA00023049"/>
    </source>
</evidence>
<keyword evidence="4" id="KW-0121">Carboxypeptidase</keyword>
<evidence type="ECO:0000256" key="8">
    <source>
        <dbReference type="ARBA" id="ARBA00022801"/>
    </source>
</evidence>